<sequence length="73" mass="7692">MAVVAAWFVEAHSAPGTGGARAGVEAITSLLVLTIGSFIAAGLLHGIIQHQRRAREQRRVRAADQQYLNGPTG</sequence>
<proteinExistence type="predicted"/>
<keyword evidence="1" id="KW-1133">Transmembrane helix</keyword>
<dbReference type="GeneID" id="87636665"/>
<keyword evidence="1" id="KW-0472">Membrane</keyword>
<geneLocation type="plasmid" evidence="2 3">
    <name>unnamed1</name>
</geneLocation>
<keyword evidence="1" id="KW-0812">Transmembrane</keyword>
<gene>
    <name evidence="2" type="ORF">HUT09_35970</name>
</gene>
<protein>
    <submittedName>
        <fullName evidence="2">Uncharacterized protein</fullName>
    </submittedName>
</protein>
<name>A0A7H8N0B6_STRMI</name>
<feature type="transmembrane region" description="Helical" evidence="1">
    <location>
        <begin position="29"/>
        <end position="48"/>
    </location>
</feature>
<organism evidence="2 3">
    <name type="scientific">Streptomyces microflavus</name>
    <name type="common">Streptomyces lipmanii</name>
    <dbReference type="NCBI Taxonomy" id="1919"/>
    <lineage>
        <taxon>Bacteria</taxon>
        <taxon>Bacillati</taxon>
        <taxon>Actinomycetota</taxon>
        <taxon>Actinomycetes</taxon>
        <taxon>Kitasatosporales</taxon>
        <taxon>Streptomycetaceae</taxon>
        <taxon>Streptomyces</taxon>
    </lineage>
</organism>
<dbReference type="AlphaFoldDB" id="A0A7H8N0B6"/>
<dbReference type="EMBL" id="CP054927">
    <property type="protein sequence ID" value="QKW47914.1"/>
    <property type="molecule type" value="Genomic_DNA"/>
</dbReference>
<evidence type="ECO:0000313" key="3">
    <source>
        <dbReference type="Proteomes" id="UP000509345"/>
    </source>
</evidence>
<keyword evidence="2" id="KW-0614">Plasmid</keyword>
<dbReference type="Proteomes" id="UP000509345">
    <property type="component" value="Plasmid unnamed1"/>
</dbReference>
<dbReference type="RefSeq" id="WP_176145786.1">
    <property type="nucleotide sequence ID" value="NZ_CP054927.1"/>
</dbReference>
<evidence type="ECO:0000256" key="1">
    <source>
        <dbReference type="SAM" id="Phobius"/>
    </source>
</evidence>
<reference evidence="2 3" key="1">
    <citation type="submission" date="2020-06" db="EMBL/GenBank/DDBJ databases">
        <title>Genome mining for natural products.</title>
        <authorList>
            <person name="Zhang B."/>
            <person name="Shi J."/>
            <person name="Ge H."/>
        </authorList>
    </citation>
    <scope>NUCLEOTIDE SEQUENCE [LARGE SCALE GENOMIC DNA]</scope>
    <source>
        <strain evidence="2 3">NA06532</strain>
        <plasmid evidence="2 3">unnamed1</plasmid>
    </source>
</reference>
<evidence type="ECO:0000313" key="2">
    <source>
        <dbReference type="EMBL" id="QKW47914.1"/>
    </source>
</evidence>
<accession>A0A7H8N0B6</accession>